<evidence type="ECO:0000259" key="3">
    <source>
        <dbReference type="PROSITE" id="PS01031"/>
    </source>
</evidence>
<evidence type="ECO:0000256" key="2">
    <source>
        <dbReference type="RuleBase" id="RU003616"/>
    </source>
</evidence>
<dbReference type="Gene3D" id="2.60.40.790">
    <property type="match status" value="1"/>
</dbReference>
<dbReference type="InterPro" id="IPR008978">
    <property type="entry name" value="HSP20-like_chaperone"/>
</dbReference>
<dbReference type="EMBL" id="LBVV01000005">
    <property type="protein sequence ID" value="KKQ94999.1"/>
    <property type="molecule type" value="Genomic_DNA"/>
</dbReference>
<sequence length="147" mass="16286">MANSPISKIKENGDVLENSDFFQSVLEETVGEDWMEEAEGQLAVDVYQTKDELIIKAPIAGVKPEDIDIAITDDVVTVKGHRSDTKEVESEHYFAQECYWGAFSRSVILPVSTVADKAQASFKNGILSIRIPKADQAKVRKIQITAE</sequence>
<dbReference type="InterPro" id="IPR002068">
    <property type="entry name" value="A-crystallin/Hsp20_dom"/>
</dbReference>
<organism evidence="4 5">
    <name type="scientific">candidate division CPR2 bacterium GW2011_GWC2_39_10</name>
    <dbReference type="NCBI Taxonomy" id="1618345"/>
    <lineage>
        <taxon>Bacteria</taxon>
        <taxon>Bacteria division CPR2</taxon>
    </lineage>
</organism>
<dbReference type="Proteomes" id="UP000034207">
    <property type="component" value="Unassembled WGS sequence"/>
</dbReference>
<reference evidence="4" key="1">
    <citation type="journal article" date="2015" name="Nature">
        <title>rRNA introns, odd ribosomes, and small enigmatic genomes across a large radiation of phyla.</title>
        <authorList>
            <person name="Brown C.T."/>
            <person name="Hug L.A."/>
            <person name="Thomas B.C."/>
            <person name="Sharon I."/>
            <person name="Castelle C.J."/>
            <person name="Singh A."/>
            <person name="Wilkins M.J."/>
            <person name="Williams K.H."/>
            <person name="Banfield J.F."/>
        </authorList>
    </citation>
    <scope>NUCLEOTIDE SEQUENCE [LARGE SCALE GENOMIC DNA]</scope>
</reference>
<proteinExistence type="inferred from homology"/>
<gene>
    <name evidence="4" type="ORF">UT18_C0005G0009</name>
</gene>
<dbReference type="InterPro" id="IPR031107">
    <property type="entry name" value="Small_HSP"/>
</dbReference>
<evidence type="ECO:0000313" key="5">
    <source>
        <dbReference type="Proteomes" id="UP000034207"/>
    </source>
</evidence>
<protein>
    <submittedName>
        <fullName evidence="4">Protein containing Heat shock protein Hsp20 protein</fullName>
    </submittedName>
</protein>
<dbReference type="CDD" id="cd06464">
    <property type="entry name" value="ACD_sHsps-like"/>
    <property type="match status" value="1"/>
</dbReference>
<dbReference type="SUPFAM" id="SSF49764">
    <property type="entry name" value="HSP20-like chaperones"/>
    <property type="match status" value="1"/>
</dbReference>
<accession>A0A0G0PA30</accession>
<dbReference type="PANTHER" id="PTHR11527">
    <property type="entry name" value="HEAT-SHOCK PROTEIN 20 FAMILY MEMBER"/>
    <property type="match status" value="1"/>
</dbReference>
<dbReference type="Pfam" id="PF00011">
    <property type="entry name" value="HSP20"/>
    <property type="match status" value="1"/>
</dbReference>
<evidence type="ECO:0000313" key="4">
    <source>
        <dbReference type="EMBL" id="KKQ94999.1"/>
    </source>
</evidence>
<dbReference type="STRING" id="1618345.UT18_C0005G0009"/>
<dbReference type="AlphaFoldDB" id="A0A0G0PA30"/>
<comment type="caution">
    <text evidence="4">The sequence shown here is derived from an EMBL/GenBank/DDBJ whole genome shotgun (WGS) entry which is preliminary data.</text>
</comment>
<dbReference type="PROSITE" id="PS01031">
    <property type="entry name" value="SHSP"/>
    <property type="match status" value="1"/>
</dbReference>
<keyword evidence="4" id="KW-0346">Stress response</keyword>
<name>A0A0G0PA30_UNCC2</name>
<feature type="domain" description="SHSP" evidence="3">
    <location>
        <begin position="35"/>
        <end position="147"/>
    </location>
</feature>
<evidence type="ECO:0000256" key="1">
    <source>
        <dbReference type="PROSITE-ProRule" id="PRU00285"/>
    </source>
</evidence>
<comment type="similarity">
    <text evidence="1 2">Belongs to the small heat shock protein (HSP20) family.</text>
</comment>